<keyword evidence="2" id="KW-0229">DNA integration</keyword>
<dbReference type="InterPro" id="IPR011010">
    <property type="entry name" value="DNA_brk_join_enz"/>
</dbReference>
<dbReference type="Pfam" id="PF13495">
    <property type="entry name" value="Phage_int_SAM_4"/>
    <property type="match status" value="1"/>
</dbReference>
<dbReference type="Proteomes" id="UP000249354">
    <property type="component" value="Unassembled WGS sequence"/>
</dbReference>
<evidence type="ECO:0000313" key="9">
    <source>
        <dbReference type="Proteomes" id="UP000249354"/>
    </source>
</evidence>
<keyword evidence="4" id="KW-0233">DNA recombination</keyword>
<accession>A0A2W4VTM3</accession>
<evidence type="ECO:0000256" key="5">
    <source>
        <dbReference type="PROSITE-ProRule" id="PRU01248"/>
    </source>
</evidence>
<comment type="caution">
    <text evidence="8">The sequence shown here is derived from an EMBL/GenBank/DDBJ whole genome shotgun (WGS) entry which is preliminary data.</text>
</comment>
<evidence type="ECO:0000256" key="1">
    <source>
        <dbReference type="ARBA" id="ARBA00008857"/>
    </source>
</evidence>
<dbReference type="InterPro" id="IPR010998">
    <property type="entry name" value="Integrase_recombinase_N"/>
</dbReference>
<dbReference type="InterPro" id="IPR044068">
    <property type="entry name" value="CB"/>
</dbReference>
<evidence type="ECO:0000256" key="3">
    <source>
        <dbReference type="ARBA" id="ARBA00023125"/>
    </source>
</evidence>
<dbReference type="PANTHER" id="PTHR30349">
    <property type="entry name" value="PHAGE INTEGRASE-RELATED"/>
    <property type="match status" value="1"/>
</dbReference>
<dbReference type="Gene3D" id="1.10.443.10">
    <property type="entry name" value="Intergrase catalytic core"/>
    <property type="match status" value="1"/>
</dbReference>
<feature type="domain" description="Tyr recombinase" evidence="6">
    <location>
        <begin position="118"/>
        <end position="293"/>
    </location>
</feature>
<dbReference type="Pfam" id="PF00589">
    <property type="entry name" value="Phage_integrase"/>
    <property type="match status" value="1"/>
</dbReference>
<protein>
    <recommendedName>
        <fullName evidence="10">Integrase</fullName>
    </recommendedName>
</protein>
<evidence type="ECO:0000256" key="4">
    <source>
        <dbReference type="ARBA" id="ARBA00023172"/>
    </source>
</evidence>
<reference evidence="8 9" key="2">
    <citation type="submission" date="2018-06" db="EMBL/GenBank/DDBJ databases">
        <title>Metagenomic assembly of (sub)arctic Cyanobacteria and their associated microbiome from non-axenic cultures.</title>
        <authorList>
            <person name="Baurain D."/>
        </authorList>
    </citation>
    <scope>NUCLEOTIDE SEQUENCE [LARGE SCALE GENOMIC DNA]</scope>
    <source>
        <strain evidence="8">ULC129bin1</strain>
    </source>
</reference>
<dbReference type="EMBL" id="QBMC01000090">
    <property type="protein sequence ID" value="PZO15661.1"/>
    <property type="molecule type" value="Genomic_DNA"/>
</dbReference>
<keyword evidence="3 5" id="KW-0238">DNA-binding</keyword>
<dbReference type="PROSITE" id="PS51900">
    <property type="entry name" value="CB"/>
    <property type="match status" value="1"/>
</dbReference>
<dbReference type="Gene3D" id="1.10.150.130">
    <property type="match status" value="1"/>
</dbReference>
<name>A0A2W4VTM3_9CYAN</name>
<dbReference type="InterPro" id="IPR050090">
    <property type="entry name" value="Tyrosine_recombinase_XerCD"/>
</dbReference>
<dbReference type="InterPro" id="IPR004107">
    <property type="entry name" value="Integrase_SAM-like_N"/>
</dbReference>
<dbReference type="GO" id="GO:0006310">
    <property type="term" value="P:DNA recombination"/>
    <property type="evidence" value="ECO:0007669"/>
    <property type="project" value="UniProtKB-KW"/>
</dbReference>
<evidence type="ECO:0000259" key="7">
    <source>
        <dbReference type="PROSITE" id="PS51900"/>
    </source>
</evidence>
<gene>
    <name evidence="8" type="ORF">DCF25_13435</name>
</gene>
<dbReference type="InterPro" id="IPR002104">
    <property type="entry name" value="Integrase_catalytic"/>
</dbReference>
<comment type="similarity">
    <text evidence="1">Belongs to the 'phage' integrase family.</text>
</comment>
<dbReference type="InterPro" id="IPR013762">
    <property type="entry name" value="Integrase-like_cat_sf"/>
</dbReference>
<dbReference type="PANTHER" id="PTHR30349:SF64">
    <property type="entry name" value="PROPHAGE INTEGRASE INTD-RELATED"/>
    <property type="match status" value="1"/>
</dbReference>
<feature type="domain" description="Core-binding (CB)" evidence="7">
    <location>
        <begin position="19"/>
        <end position="96"/>
    </location>
</feature>
<evidence type="ECO:0000256" key="2">
    <source>
        <dbReference type="ARBA" id="ARBA00022908"/>
    </source>
</evidence>
<dbReference type="GO" id="GO:0015074">
    <property type="term" value="P:DNA integration"/>
    <property type="evidence" value="ECO:0007669"/>
    <property type="project" value="UniProtKB-KW"/>
</dbReference>
<dbReference type="AlphaFoldDB" id="A0A2W4VTM3"/>
<organism evidence="8 9">
    <name type="scientific">Leptolyngbya foveolarum</name>
    <dbReference type="NCBI Taxonomy" id="47253"/>
    <lineage>
        <taxon>Bacteria</taxon>
        <taxon>Bacillati</taxon>
        <taxon>Cyanobacteriota</taxon>
        <taxon>Cyanophyceae</taxon>
        <taxon>Leptolyngbyales</taxon>
        <taxon>Leptolyngbyaceae</taxon>
        <taxon>Leptolyngbya group</taxon>
        <taxon>Leptolyngbya</taxon>
    </lineage>
</organism>
<evidence type="ECO:0008006" key="10">
    <source>
        <dbReference type="Google" id="ProtNLM"/>
    </source>
</evidence>
<evidence type="ECO:0000313" key="8">
    <source>
        <dbReference type="EMBL" id="PZO15661.1"/>
    </source>
</evidence>
<dbReference type="SUPFAM" id="SSF56349">
    <property type="entry name" value="DNA breaking-rejoining enzymes"/>
    <property type="match status" value="1"/>
</dbReference>
<sequence length="295" mass="32595">MSVSNLVPRISKLEVTSSGDNAKLIALWLHNKARTTQATYRRDIAWFLAFVDERSLHLMTLEDLHAFHQALMDQGLVYNTQRRRLMAVKSLLSFGHRVGAISVDCGKPFELKAATQTLHARIMSEADTLRMIHGFQGQPRDALILLTLYATGARASEVCSMSWGHWVEQDNGNAIVAITGKGDKTRYVVVPASVWTQLKQYRAEATDAAPVFPSRTGRHLVRSQINRIVTDAKQQAGIDKAVSPHWFRHAHASHALHRGASIGLVKETLGHASLDTTAAYLHVSPDESSGLHLGL</sequence>
<dbReference type="PROSITE" id="PS51898">
    <property type="entry name" value="TYR_RECOMBINASE"/>
    <property type="match status" value="1"/>
</dbReference>
<evidence type="ECO:0000259" key="6">
    <source>
        <dbReference type="PROSITE" id="PS51898"/>
    </source>
</evidence>
<reference evidence="9" key="1">
    <citation type="submission" date="2018-04" db="EMBL/GenBank/DDBJ databases">
        <authorList>
            <person name="Cornet L."/>
        </authorList>
    </citation>
    <scope>NUCLEOTIDE SEQUENCE [LARGE SCALE GENOMIC DNA]</scope>
</reference>
<dbReference type="GO" id="GO:0003677">
    <property type="term" value="F:DNA binding"/>
    <property type="evidence" value="ECO:0007669"/>
    <property type="project" value="UniProtKB-UniRule"/>
</dbReference>
<proteinExistence type="inferred from homology"/>